<accession>A0A444SAW0</accession>
<reference evidence="2 3" key="1">
    <citation type="submission" date="2018-12" db="EMBL/GenBank/DDBJ databases">
        <title>Genome of Verticillium dahliae isolate Getta Getta.</title>
        <authorList>
            <person name="Gardiner D.M."/>
        </authorList>
    </citation>
    <scope>NUCLEOTIDE SEQUENCE [LARGE SCALE GENOMIC DNA]</scope>
    <source>
        <strain evidence="2 3">Getta Getta</strain>
    </source>
</reference>
<evidence type="ECO:0000256" key="1">
    <source>
        <dbReference type="SAM" id="MobiDB-lite"/>
    </source>
</evidence>
<name>A0A444SAW0_VERDA</name>
<dbReference type="AlphaFoldDB" id="A0A444SAW0"/>
<sequence>MGGLWKPVFRNAGAESPRNGQRRIDQILALEKLGVKSGEVSRSGRLDFRYLVANAMQAFTAQPLANQTHENPFTNPYLLATLIVPHLEPYFVIHNEDSMGDA</sequence>
<protein>
    <submittedName>
        <fullName evidence="2">Uncharacterized protein</fullName>
    </submittedName>
</protein>
<dbReference type="EMBL" id="RSDZ01000005">
    <property type="protein sequence ID" value="RXG50577.1"/>
    <property type="molecule type" value="Genomic_DNA"/>
</dbReference>
<proteinExistence type="predicted"/>
<gene>
    <name evidence="2" type="ORF">VDGE_30292</name>
</gene>
<organism evidence="2 3">
    <name type="scientific">Verticillium dahliae</name>
    <name type="common">Verticillium wilt</name>
    <dbReference type="NCBI Taxonomy" id="27337"/>
    <lineage>
        <taxon>Eukaryota</taxon>
        <taxon>Fungi</taxon>
        <taxon>Dikarya</taxon>
        <taxon>Ascomycota</taxon>
        <taxon>Pezizomycotina</taxon>
        <taxon>Sordariomycetes</taxon>
        <taxon>Hypocreomycetidae</taxon>
        <taxon>Glomerellales</taxon>
        <taxon>Plectosphaerellaceae</taxon>
        <taxon>Verticillium</taxon>
    </lineage>
</organism>
<evidence type="ECO:0000313" key="2">
    <source>
        <dbReference type="EMBL" id="RXG50577.1"/>
    </source>
</evidence>
<feature type="region of interest" description="Disordered" evidence="1">
    <location>
        <begin position="1"/>
        <end position="21"/>
    </location>
</feature>
<comment type="caution">
    <text evidence="2">The sequence shown here is derived from an EMBL/GenBank/DDBJ whole genome shotgun (WGS) entry which is preliminary data.</text>
</comment>
<dbReference type="Proteomes" id="UP000288725">
    <property type="component" value="Unassembled WGS sequence"/>
</dbReference>
<evidence type="ECO:0000313" key="3">
    <source>
        <dbReference type="Proteomes" id="UP000288725"/>
    </source>
</evidence>